<dbReference type="KEGG" id="dpx:DAPPUDRAFT_236074"/>
<dbReference type="OrthoDB" id="16120at2759"/>
<sequence>MNLRSRFPTPPLLVNPKMRTNSLSLNLNRCLYVTDTGIQWLCNVDYPRMGNGKSGLCGTIKKLCICYTAVTQQGIQVALTHLQSLNILESFDILEALVLRQLKICKSNLWVPNDTEITFDGGVAPLLKGRYGLA</sequence>
<dbReference type="EMBL" id="GL732528">
    <property type="protein sequence ID" value="EFX87187.1"/>
    <property type="molecule type" value="Genomic_DNA"/>
</dbReference>
<dbReference type="Proteomes" id="UP000000305">
    <property type="component" value="Unassembled WGS sequence"/>
</dbReference>
<dbReference type="InterPro" id="IPR032675">
    <property type="entry name" value="LRR_dom_sf"/>
</dbReference>
<gene>
    <name evidence="1" type="ORF">DAPPUDRAFT_236074</name>
</gene>
<reference evidence="1 2" key="1">
    <citation type="journal article" date="2011" name="Science">
        <title>The ecoresponsive genome of Daphnia pulex.</title>
        <authorList>
            <person name="Colbourne J.K."/>
            <person name="Pfrender M.E."/>
            <person name="Gilbert D."/>
            <person name="Thomas W.K."/>
            <person name="Tucker A."/>
            <person name="Oakley T.H."/>
            <person name="Tokishita S."/>
            <person name="Aerts A."/>
            <person name="Arnold G.J."/>
            <person name="Basu M.K."/>
            <person name="Bauer D.J."/>
            <person name="Caceres C.E."/>
            <person name="Carmel L."/>
            <person name="Casola C."/>
            <person name="Choi J.H."/>
            <person name="Detter J.C."/>
            <person name="Dong Q."/>
            <person name="Dusheyko S."/>
            <person name="Eads B.D."/>
            <person name="Frohlich T."/>
            <person name="Geiler-Samerotte K.A."/>
            <person name="Gerlach D."/>
            <person name="Hatcher P."/>
            <person name="Jogdeo S."/>
            <person name="Krijgsveld J."/>
            <person name="Kriventseva E.V."/>
            <person name="Kultz D."/>
            <person name="Laforsch C."/>
            <person name="Lindquist E."/>
            <person name="Lopez J."/>
            <person name="Manak J.R."/>
            <person name="Muller J."/>
            <person name="Pangilinan J."/>
            <person name="Patwardhan R.P."/>
            <person name="Pitluck S."/>
            <person name="Pritham E.J."/>
            <person name="Rechtsteiner A."/>
            <person name="Rho M."/>
            <person name="Rogozin I.B."/>
            <person name="Sakarya O."/>
            <person name="Salamov A."/>
            <person name="Schaack S."/>
            <person name="Shapiro H."/>
            <person name="Shiga Y."/>
            <person name="Skalitzky C."/>
            <person name="Smith Z."/>
            <person name="Souvorov A."/>
            <person name="Sung W."/>
            <person name="Tang Z."/>
            <person name="Tsuchiya D."/>
            <person name="Tu H."/>
            <person name="Vos H."/>
            <person name="Wang M."/>
            <person name="Wolf Y.I."/>
            <person name="Yamagata H."/>
            <person name="Yamada T."/>
            <person name="Ye Y."/>
            <person name="Shaw J.R."/>
            <person name="Andrews J."/>
            <person name="Crease T.J."/>
            <person name="Tang H."/>
            <person name="Lucas S.M."/>
            <person name="Robertson H.M."/>
            <person name="Bork P."/>
            <person name="Koonin E.V."/>
            <person name="Zdobnov E.M."/>
            <person name="Grigoriev I.V."/>
            <person name="Lynch M."/>
            <person name="Boore J.L."/>
        </authorList>
    </citation>
    <scope>NUCLEOTIDE SEQUENCE [LARGE SCALE GENOMIC DNA]</scope>
</reference>
<dbReference type="Gene3D" id="3.80.10.10">
    <property type="entry name" value="Ribonuclease Inhibitor"/>
    <property type="match status" value="1"/>
</dbReference>
<evidence type="ECO:0000313" key="2">
    <source>
        <dbReference type="Proteomes" id="UP000000305"/>
    </source>
</evidence>
<dbReference type="HOGENOM" id="CLU_1898350_0_0_1"/>
<dbReference type="InParanoid" id="E9FZW5"/>
<accession>E9FZW5</accession>
<proteinExistence type="predicted"/>
<name>E9FZW5_DAPPU</name>
<evidence type="ECO:0000313" key="1">
    <source>
        <dbReference type="EMBL" id="EFX87187.1"/>
    </source>
</evidence>
<organism evidence="1 2">
    <name type="scientific">Daphnia pulex</name>
    <name type="common">Water flea</name>
    <dbReference type="NCBI Taxonomy" id="6669"/>
    <lineage>
        <taxon>Eukaryota</taxon>
        <taxon>Metazoa</taxon>
        <taxon>Ecdysozoa</taxon>
        <taxon>Arthropoda</taxon>
        <taxon>Crustacea</taxon>
        <taxon>Branchiopoda</taxon>
        <taxon>Diplostraca</taxon>
        <taxon>Cladocera</taxon>
        <taxon>Anomopoda</taxon>
        <taxon>Daphniidae</taxon>
        <taxon>Daphnia</taxon>
    </lineage>
</organism>
<dbReference type="PhylomeDB" id="E9FZW5"/>
<keyword evidence="2" id="KW-1185">Reference proteome</keyword>
<dbReference type="AlphaFoldDB" id="E9FZW5"/>
<protein>
    <submittedName>
        <fullName evidence="1">Uncharacterized protein</fullName>
    </submittedName>
</protein>